<dbReference type="InterPro" id="IPR003779">
    <property type="entry name" value="CMD-like"/>
</dbReference>
<dbReference type="PANTHER" id="PTHR33570">
    <property type="entry name" value="4-CARBOXYMUCONOLACTONE DECARBOXYLASE FAMILY PROTEIN"/>
    <property type="match status" value="1"/>
</dbReference>
<dbReference type="OrthoDB" id="9802489at2"/>
<accession>A0A0W7X0K9</accession>
<dbReference type="InterPro" id="IPR052512">
    <property type="entry name" value="4CMD/NDH-1_regulator"/>
</dbReference>
<gene>
    <name evidence="4" type="ORF">AT728_11095</name>
</gene>
<dbReference type="Gene3D" id="1.20.1290.10">
    <property type="entry name" value="AhpD-like"/>
    <property type="match status" value="1"/>
</dbReference>
<evidence type="ECO:0000259" key="3">
    <source>
        <dbReference type="Pfam" id="PF02627"/>
    </source>
</evidence>
<dbReference type="InterPro" id="IPR029032">
    <property type="entry name" value="AhpD-like"/>
</dbReference>
<dbReference type="NCBIfam" id="TIGR02425">
    <property type="entry name" value="decarb_PcaC"/>
    <property type="match status" value="1"/>
</dbReference>
<dbReference type="Pfam" id="PF00561">
    <property type="entry name" value="Abhydrolase_1"/>
    <property type="match status" value="1"/>
</dbReference>
<evidence type="ECO:0000313" key="4">
    <source>
        <dbReference type="EMBL" id="KUF16366.1"/>
    </source>
</evidence>
<keyword evidence="5" id="KW-1185">Reference proteome</keyword>
<dbReference type="PANTHER" id="PTHR33570:SF2">
    <property type="entry name" value="CARBOXYMUCONOLACTONE DECARBOXYLASE-LIKE DOMAIN-CONTAINING PROTEIN"/>
    <property type="match status" value="1"/>
</dbReference>
<dbReference type="RefSeq" id="WP_058849184.1">
    <property type="nucleotide sequence ID" value="NZ_LOCL01000038.1"/>
</dbReference>
<dbReference type="GO" id="GO:0051920">
    <property type="term" value="F:peroxiredoxin activity"/>
    <property type="evidence" value="ECO:0007669"/>
    <property type="project" value="InterPro"/>
</dbReference>
<organism evidence="4 5">
    <name type="scientific">Streptomyces silvensis</name>
    <dbReference type="NCBI Taxonomy" id="1765722"/>
    <lineage>
        <taxon>Bacteria</taxon>
        <taxon>Bacillati</taxon>
        <taxon>Actinomycetota</taxon>
        <taxon>Actinomycetes</taxon>
        <taxon>Kitasatosporales</taxon>
        <taxon>Streptomycetaceae</taxon>
        <taxon>Streptomyces</taxon>
    </lineage>
</organism>
<dbReference type="EMBL" id="LOCL01000038">
    <property type="protein sequence ID" value="KUF16366.1"/>
    <property type="molecule type" value="Genomic_DNA"/>
</dbReference>
<dbReference type="Proteomes" id="UP000054804">
    <property type="component" value="Unassembled WGS sequence"/>
</dbReference>
<dbReference type="SUPFAM" id="SSF69118">
    <property type="entry name" value="AhpD-like"/>
    <property type="match status" value="1"/>
</dbReference>
<dbReference type="Pfam" id="PF02627">
    <property type="entry name" value="CMD"/>
    <property type="match status" value="1"/>
</dbReference>
<dbReference type="Gene3D" id="3.40.50.1820">
    <property type="entry name" value="alpha/beta hydrolase"/>
    <property type="match status" value="1"/>
</dbReference>
<evidence type="ECO:0000259" key="2">
    <source>
        <dbReference type="Pfam" id="PF00561"/>
    </source>
</evidence>
<dbReference type="InterPro" id="IPR029058">
    <property type="entry name" value="AB_hydrolase_fold"/>
</dbReference>
<dbReference type="AlphaFoldDB" id="A0A0W7X0K9"/>
<sequence>MSETPKNTLQYRFDGPEDAPVLVLGPSLGTTWHMWDRQVPELSKHWRVFRFDMPGHGGAPAHPVDSVGELAARLLGTLDELGVQRFGYAGCALGGAIGAELALRHPHRVASLALIATSPRFGTADEFRQRGVIVRTNGLDPIARSSPERWFTPGFAAAQPAITDWAVQMVRTTDPGCYIAACEALAAFDIRSELAGTGVPTLVLVGSEDQVTGQAEARTLVAGIPDARLAVVPGASHLAPVEQPAAVTDLLLRHFTSAWQAAPDTGATGQHAIVAPPVKPVLAPPPAAPAAEPASVEQPEATDARPDRYEAGMKVRREVLGDAHVDRALAAADEFSQDFQDLVTRYAWGEVWNRQGLDRRTRSCVTLTALVAGGHLEELAFHTRAALRNGLTPAEIKEVLLQTAVYCGVPAANSAFRVAQQVIREETTPQE</sequence>
<dbReference type="SUPFAM" id="SSF53474">
    <property type="entry name" value="alpha/beta-Hydrolases"/>
    <property type="match status" value="1"/>
</dbReference>
<evidence type="ECO:0000313" key="5">
    <source>
        <dbReference type="Proteomes" id="UP000054804"/>
    </source>
</evidence>
<evidence type="ECO:0000256" key="1">
    <source>
        <dbReference type="SAM" id="MobiDB-lite"/>
    </source>
</evidence>
<dbReference type="STRING" id="1765722.AT728_11095"/>
<feature type="region of interest" description="Disordered" evidence="1">
    <location>
        <begin position="284"/>
        <end position="306"/>
    </location>
</feature>
<feature type="domain" description="Carboxymuconolactone decarboxylase-like" evidence="3">
    <location>
        <begin position="338"/>
        <end position="420"/>
    </location>
</feature>
<protein>
    <submittedName>
        <fullName evidence="4">3-oxoadipate enol-lactonase</fullName>
    </submittedName>
</protein>
<dbReference type="PRINTS" id="PR00111">
    <property type="entry name" value="ABHYDROLASE"/>
</dbReference>
<feature type="domain" description="AB hydrolase-1" evidence="2">
    <location>
        <begin position="20"/>
        <end position="242"/>
    </location>
</feature>
<dbReference type="InterPro" id="IPR000073">
    <property type="entry name" value="AB_hydrolase_1"/>
</dbReference>
<name>A0A0W7X0K9_9ACTN</name>
<feature type="compositionally biased region" description="Low complexity" evidence="1">
    <location>
        <begin position="289"/>
        <end position="301"/>
    </location>
</feature>
<dbReference type="InterPro" id="IPR012788">
    <property type="entry name" value="Decarb_PcaC"/>
</dbReference>
<comment type="caution">
    <text evidence="4">The sequence shown here is derived from an EMBL/GenBank/DDBJ whole genome shotgun (WGS) entry which is preliminary data.</text>
</comment>
<reference evidence="4 5" key="1">
    <citation type="submission" date="2015-12" db="EMBL/GenBank/DDBJ databases">
        <title>Draft genome sequence of Streptomyces silvensis ATCC 53525, a producer of novel hormone antagonists.</title>
        <authorList>
            <person name="Johnston C.W."/>
            <person name="Li Y."/>
            <person name="Magarvey N.A."/>
        </authorList>
    </citation>
    <scope>NUCLEOTIDE SEQUENCE [LARGE SCALE GENOMIC DNA]</scope>
    <source>
        <strain evidence="4 5">ATCC 53525</strain>
    </source>
</reference>
<proteinExistence type="predicted"/>